<name>A0A3G3BVX3_9CAUD</name>
<keyword evidence="3" id="KW-1185">Reference proteome</keyword>
<proteinExistence type="predicted"/>
<accession>A0A3G3BVX3</accession>
<gene>
    <name evidence="2" type="ORF">BboS125_00063</name>
</gene>
<keyword evidence="1" id="KW-0175">Coiled coil</keyword>
<evidence type="ECO:0000256" key="1">
    <source>
        <dbReference type="SAM" id="Coils"/>
    </source>
</evidence>
<sequence>MKDQKRTISLAETKANQVQQAKAQARQAVEHMRAYMPEQLELFDVQAQALRAKFVKLKEAGFTDKEALEIVKTRPIFE</sequence>
<protein>
    <submittedName>
        <fullName evidence="2">Uncharacterized protein</fullName>
    </submittedName>
</protein>
<organism evidence="2 3">
    <name type="scientific">Bacillus phage vB_BboS-125</name>
    <dbReference type="NCBI Taxonomy" id="2419618"/>
    <lineage>
        <taxon>Viruses</taxon>
        <taxon>Duplodnaviria</taxon>
        <taxon>Heunggongvirae</taxon>
        <taxon>Uroviricota</taxon>
        <taxon>Caudoviricetes</taxon>
        <taxon>Elmenteitavirus</taxon>
        <taxon>Elmenteitavirus ev125</taxon>
    </lineage>
</organism>
<feature type="coiled-coil region" evidence="1">
    <location>
        <begin position="1"/>
        <end position="28"/>
    </location>
</feature>
<dbReference type="Proteomes" id="UP000275028">
    <property type="component" value="Segment"/>
</dbReference>
<dbReference type="EMBL" id="MH884509">
    <property type="protein sequence ID" value="AYP68432.1"/>
    <property type="molecule type" value="Genomic_DNA"/>
</dbReference>
<reference evidence="2 3" key="1">
    <citation type="submission" date="2018-09" db="EMBL/GenBank/DDBJ databases">
        <title>Comparative Genomic Analysis of Eight Novel Haloalkaliphilic Bacteriophages from Lake Elmenteita, Kenya.</title>
        <authorList>
            <person name="Akhwale J.K."/>
        </authorList>
    </citation>
    <scope>NUCLEOTIDE SEQUENCE [LARGE SCALE GENOMIC DNA]</scope>
</reference>
<evidence type="ECO:0000313" key="3">
    <source>
        <dbReference type="Proteomes" id="UP000275028"/>
    </source>
</evidence>
<evidence type="ECO:0000313" key="2">
    <source>
        <dbReference type="EMBL" id="AYP68432.1"/>
    </source>
</evidence>